<dbReference type="Proteomes" id="UP001050691">
    <property type="component" value="Unassembled WGS sequence"/>
</dbReference>
<sequence>MTLESSPPSSSRSNSPEHKSREELVKEAVLADDIIRLQELSMLPGGFGNGRKYAWPYLLGCSLSDVLESSFMTSSLESLSRSDIIPPWRLESPPKSVDVSEPEEEKSTSLKSSADLPSHPDEHQVQLDTNRSFILYPVVSSSVKHRKLLQVDLHDIILGVLRKRPKLRYFQGYHDIITVLFLTLPPEYVLPCAEKISLHRLRDAMGNGLEPLVGQLRILKRLVKIADPAYGEVLAKNGNLPYYALSNLLTLFSHDMPTLPLIQHVFDWLLCREPAASIWLETVIIISKKDEILKLAQEGDDAMGLIHAALTTLPPLSDEVCDTELFGIFPTSDTSLEKVGKASPKAVETEVRQDDGAKVVQEDQSFTKEEESSEHVVKDASSESSRELPGAYKEKEIVSVPLCDLLRQASDLLVQYPPSLPELRVSQTFGFESILHKRDIDTSFILPALDDDIAESFVGGDEVILPLSQEEQDEELGITKEKPMIGKDEKPRRNEKLTKEHKKTFIQRLIPRRQVVIASTVLLIGVAVAVYGLHPNYRNPGRGGNGIFMSEHFRWFGASVASLFGTAAKFGIMQ</sequence>
<dbReference type="Pfam" id="PF00566">
    <property type="entry name" value="RabGAP-TBC"/>
    <property type="match status" value="1"/>
</dbReference>
<evidence type="ECO:0000313" key="5">
    <source>
        <dbReference type="EMBL" id="GJJ15099.1"/>
    </source>
</evidence>
<dbReference type="InterPro" id="IPR045913">
    <property type="entry name" value="TBC20/Gyp8-like"/>
</dbReference>
<dbReference type="InterPro" id="IPR035969">
    <property type="entry name" value="Rab-GAP_TBC_sf"/>
</dbReference>
<dbReference type="Gene3D" id="1.10.472.80">
    <property type="entry name" value="Ypt/Rab-GAP domain of gyp1p, domain 3"/>
    <property type="match status" value="1"/>
</dbReference>
<dbReference type="AlphaFoldDB" id="A0AAV5AQW5"/>
<dbReference type="PANTHER" id="PTHR20913">
    <property type="entry name" value="TBC1 DOMAIN FAMILY MEMBER 20/GTPASE"/>
    <property type="match status" value="1"/>
</dbReference>
<dbReference type="SMART" id="SM00164">
    <property type="entry name" value="TBC"/>
    <property type="match status" value="1"/>
</dbReference>
<proteinExistence type="predicted"/>
<gene>
    <name evidence="5" type="ORF">Clacol_009374</name>
</gene>
<feature type="region of interest" description="Disordered" evidence="2">
    <location>
        <begin position="1"/>
        <end position="23"/>
    </location>
</feature>
<dbReference type="SUPFAM" id="SSF47923">
    <property type="entry name" value="Ypt/Rab-GAP domain of gyp1p"/>
    <property type="match status" value="2"/>
</dbReference>
<evidence type="ECO:0000256" key="3">
    <source>
        <dbReference type="SAM" id="Phobius"/>
    </source>
</evidence>
<protein>
    <recommendedName>
        <fullName evidence="4">Rab-GAP TBC domain-containing protein</fullName>
    </recommendedName>
</protein>
<evidence type="ECO:0000256" key="2">
    <source>
        <dbReference type="SAM" id="MobiDB-lite"/>
    </source>
</evidence>
<dbReference type="GO" id="GO:0006888">
    <property type="term" value="P:endoplasmic reticulum to Golgi vesicle-mediated transport"/>
    <property type="evidence" value="ECO:0007669"/>
    <property type="project" value="TreeGrafter"/>
</dbReference>
<keyword evidence="3" id="KW-0472">Membrane</keyword>
<dbReference type="InterPro" id="IPR000195">
    <property type="entry name" value="Rab-GAP-TBC_dom"/>
</dbReference>
<dbReference type="PANTHER" id="PTHR20913:SF7">
    <property type="entry name" value="RE60063P"/>
    <property type="match status" value="1"/>
</dbReference>
<feature type="transmembrane region" description="Helical" evidence="3">
    <location>
        <begin position="553"/>
        <end position="572"/>
    </location>
</feature>
<evidence type="ECO:0000256" key="1">
    <source>
        <dbReference type="ARBA" id="ARBA00022468"/>
    </source>
</evidence>
<feature type="region of interest" description="Disordered" evidence="2">
    <location>
        <begin position="91"/>
        <end position="123"/>
    </location>
</feature>
<feature type="domain" description="Rab-GAP TBC" evidence="4">
    <location>
        <begin position="45"/>
        <end position="273"/>
    </location>
</feature>
<dbReference type="Gene3D" id="1.10.8.1310">
    <property type="match status" value="1"/>
</dbReference>
<keyword evidence="3" id="KW-1133">Transmembrane helix</keyword>
<dbReference type="EMBL" id="BPWL01000010">
    <property type="protein sequence ID" value="GJJ15099.1"/>
    <property type="molecule type" value="Genomic_DNA"/>
</dbReference>
<organism evidence="5 6">
    <name type="scientific">Clathrus columnatus</name>
    <dbReference type="NCBI Taxonomy" id="1419009"/>
    <lineage>
        <taxon>Eukaryota</taxon>
        <taxon>Fungi</taxon>
        <taxon>Dikarya</taxon>
        <taxon>Basidiomycota</taxon>
        <taxon>Agaricomycotina</taxon>
        <taxon>Agaricomycetes</taxon>
        <taxon>Phallomycetidae</taxon>
        <taxon>Phallales</taxon>
        <taxon>Clathraceae</taxon>
        <taxon>Clathrus</taxon>
    </lineage>
</organism>
<feature type="region of interest" description="Disordered" evidence="2">
    <location>
        <begin position="347"/>
        <end position="388"/>
    </location>
</feature>
<dbReference type="GO" id="GO:0005096">
    <property type="term" value="F:GTPase activator activity"/>
    <property type="evidence" value="ECO:0007669"/>
    <property type="project" value="UniProtKB-KW"/>
</dbReference>
<evidence type="ECO:0000313" key="6">
    <source>
        <dbReference type="Proteomes" id="UP001050691"/>
    </source>
</evidence>
<name>A0AAV5AQW5_9AGAM</name>
<comment type="caution">
    <text evidence="5">The sequence shown here is derived from an EMBL/GenBank/DDBJ whole genome shotgun (WGS) entry which is preliminary data.</text>
</comment>
<keyword evidence="6" id="KW-1185">Reference proteome</keyword>
<keyword evidence="3" id="KW-0812">Transmembrane</keyword>
<reference evidence="5" key="1">
    <citation type="submission" date="2021-10" db="EMBL/GenBank/DDBJ databases">
        <title>De novo Genome Assembly of Clathrus columnatus (Basidiomycota, Fungi) Using Illumina and Nanopore Sequence Data.</title>
        <authorList>
            <person name="Ogiso-Tanaka E."/>
            <person name="Itagaki H."/>
            <person name="Hosoya T."/>
            <person name="Hosaka K."/>
        </authorList>
    </citation>
    <scope>NUCLEOTIDE SEQUENCE</scope>
    <source>
        <strain evidence="5">MO-923</strain>
    </source>
</reference>
<accession>A0AAV5AQW5</accession>
<keyword evidence="1" id="KW-0343">GTPase activation</keyword>
<feature type="compositionally biased region" description="Low complexity" evidence="2">
    <location>
        <begin position="1"/>
        <end position="14"/>
    </location>
</feature>
<dbReference type="PROSITE" id="PS50086">
    <property type="entry name" value="TBC_RABGAP"/>
    <property type="match status" value="1"/>
</dbReference>
<feature type="transmembrane region" description="Helical" evidence="3">
    <location>
        <begin position="515"/>
        <end position="533"/>
    </location>
</feature>
<dbReference type="GO" id="GO:0005789">
    <property type="term" value="C:endoplasmic reticulum membrane"/>
    <property type="evidence" value="ECO:0007669"/>
    <property type="project" value="TreeGrafter"/>
</dbReference>
<evidence type="ECO:0000259" key="4">
    <source>
        <dbReference type="PROSITE" id="PS50086"/>
    </source>
</evidence>